<keyword evidence="2" id="KW-1185">Reference proteome</keyword>
<dbReference type="Proteomes" id="UP000244932">
    <property type="component" value="Unassembled WGS sequence"/>
</dbReference>
<name>A0A2R8ACN9_9RHOB</name>
<evidence type="ECO:0000313" key="1">
    <source>
        <dbReference type="EMBL" id="SPF29979.1"/>
    </source>
</evidence>
<dbReference type="AlphaFoldDB" id="A0A2R8ACN9"/>
<gene>
    <name evidence="1" type="ORF">POI8812_02306</name>
</gene>
<dbReference type="RefSeq" id="WP_281258568.1">
    <property type="nucleotide sequence ID" value="NZ_OMKW01000003.1"/>
</dbReference>
<reference evidence="1 2" key="1">
    <citation type="submission" date="2018-03" db="EMBL/GenBank/DDBJ databases">
        <authorList>
            <person name="Keele B.F."/>
        </authorList>
    </citation>
    <scope>NUCLEOTIDE SEQUENCE [LARGE SCALE GENOMIC DNA]</scope>
    <source>
        <strain evidence="1 2">CeCT 8812</strain>
    </source>
</reference>
<organism evidence="1 2">
    <name type="scientific">Pontivivens insulae</name>
    <dbReference type="NCBI Taxonomy" id="1639689"/>
    <lineage>
        <taxon>Bacteria</taxon>
        <taxon>Pseudomonadati</taxon>
        <taxon>Pseudomonadota</taxon>
        <taxon>Alphaproteobacteria</taxon>
        <taxon>Rhodobacterales</taxon>
        <taxon>Paracoccaceae</taxon>
        <taxon>Pontivivens</taxon>
    </lineage>
</organism>
<sequence length="41" mass="4819">MGLRSLFGLSQHRERLSNVRDPLEALEAAVEFEYFRPWLLA</sequence>
<evidence type="ECO:0000313" key="2">
    <source>
        <dbReference type="Proteomes" id="UP000244932"/>
    </source>
</evidence>
<dbReference type="EMBL" id="OMKW01000003">
    <property type="protein sequence ID" value="SPF29979.1"/>
    <property type="molecule type" value="Genomic_DNA"/>
</dbReference>
<accession>A0A2R8ACN9</accession>
<proteinExistence type="predicted"/>
<protein>
    <submittedName>
        <fullName evidence="1">Uncharacterized protein</fullName>
    </submittedName>
</protein>